<proteinExistence type="predicted"/>
<accession>A0A392SV96</accession>
<feature type="region of interest" description="Disordered" evidence="1">
    <location>
        <begin position="1"/>
        <end position="22"/>
    </location>
</feature>
<keyword evidence="3" id="KW-1185">Reference proteome</keyword>
<evidence type="ECO:0000256" key="1">
    <source>
        <dbReference type="SAM" id="MobiDB-lite"/>
    </source>
</evidence>
<dbReference type="Proteomes" id="UP000265520">
    <property type="component" value="Unassembled WGS sequence"/>
</dbReference>
<dbReference type="AlphaFoldDB" id="A0A392SV96"/>
<feature type="non-terminal residue" evidence="2">
    <location>
        <position position="22"/>
    </location>
</feature>
<evidence type="ECO:0000313" key="2">
    <source>
        <dbReference type="EMBL" id="MCI52798.1"/>
    </source>
</evidence>
<organism evidence="2 3">
    <name type="scientific">Trifolium medium</name>
    <dbReference type="NCBI Taxonomy" id="97028"/>
    <lineage>
        <taxon>Eukaryota</taxon>
        <taxon>Viridiplantae</taxon>
        <taxon>Streptophyta</taxon>
        <taxon>Embryophyta</taxon>
        <taxon>Tracheophyta</taxon>
        <taxon>Spermatophyta</taxon>
        <taxon>Magnoliopsida</taxon>
        <taxon>eudicotyledons</taxon>
        <taxon>Gunneridae</taxon>
        <taxon>Pentapetalae</taxon>
        <taxon>rosids</taxon>
        <taxon>fabids</taxon>
        <taxon>Fabales</taxon>
        <taxon>Fabaceae</taxon>
        <taxon>Papilionoideae</taxon>
        <taxon>50 kb inversion clade</taxon>
        <taxon>NPAAA clade</taxon>
        <taxon>Hologalegina</taxon>
        <taxon>IRL clade</taxon>
        <taxon>Trifolieae</taxon>
        <taxon>Trifolium</taxon>
    </lineage>
</organism>
<dbReference type="EMBL" id="LXQA010453027">
    <property type="protein sequence ID" value="MCI52798.1"/>
    <property type="molecule type" value="Genomic_DNA"/>
</dbReference>
<protein>
    <submittedName>
        <fullName evidence="2">Uncharacterized protein</fullName>
    </submittedName>
</protein>
<evidence type="ECO:0000313" key="3">
    <source>
        <dbReference type="Proteomes" id="UP000265520"/>
    </source>
</evidence>
<comment type="caution">
    <text evidence="2">The sequence shown here is derived from an EMBL/GenBank/DDBJ whole genome shotgun (WGS) entry which is preliminary data.</text>
</comment>
<reference evidence="2 3" key="1">
    <citation type="journal article" date="2018" name="Front. Plant Sci.">
        <title>Red Clover (Trifolium pratense) and Zigzag Clover (T. medium) - A Picture of Genomic Similarities and Differences.</title>
        <authorList>
            <person name="Dluhosova J."/>
            <person name="Istvanek J."/>
            <person name="Nedelnik J."/>
            <person name="Repkova J."/>
        </authorList>
    </citation>
    <scope>NUCLEOTIDE SEQUENCE [LARGE SCALE GENOMIC DNA]</scope>
    <source>
        <strain evidence="3">cv. 10/8</strain>
        <tissue evidence="2">Leaf</tissue>
    </source>
</reference>
<sequence>MARDGEHSQKPLSDFQDTLAVR</sequence>
<name>A0A392SV96_9FABA</name>